<dbReference type="STRING" id="1280837.A0A316VEM9"/>
<evidence type="ECO:0000313" key="3">
    <source>
        <dbReference type="EMBL" id="PWN35538.1"/>
    </source>
</evidence>
<dbReference type="GeneID" id="37023511"/>
<keyword evidence="4" id="KW-1185">Reference proteome</keyword>
<feature type="region of interest" description="Disordered" evidence="1">
    <location>
        <begin position="1"/>
        <end position="160"/>
    </location>
</feature>
<dbReference type="FunFam" id="2.60.200.20:FF:000038">
    <property type="entry name" value="FHA domain-containing protein SNIP1"/>
    <property type="match status" value="1"/>
</dbReference>
<feature type="compositionally biased region" description="Basic and acidic residues" evidence="1">
    <location>
        <begin position="14"/>
        <end position="91"/>
    </location>
</feature>
<dbReference type="Proteomes" id="UP000245771">
    <property type="component" value="Unassembled WGS sequence"/>
</dbReference>
<dbReference type="AlphaFoldDB" id="A0A316VEM9"/>
<dbReference type="InParanoid" id="A0A316VEM9"/>
<dbReference type="Gene3D" id="2.60.200.20">
    <property type="match status" value="1"/>
</dbReference>
<dbReference type="InterPro" id="IPR000253">
    <property type="entry name" value="FHA_dom"/>
</dbReference>
<evidence type="ECO:0000259" key="2">
    <source>
        <dbReference type="PROSITE" id="PS50006"/>
    </source>
</evidence>
<dbReference type="SUPFAM" id="SSF49879">
    <property type="entry name" value="SMAD/FHA domain"/>
    <property type="match status" value="1"/>
</dbReference>
<feature type="compositionally biased region" description="Basic residues" evidence="1">
    <location>
        <begin position="92"/>
        <end position="101"/>
    </location>
</feature>
<gene>
    <name evidence="3" type="ORF">FA14DRAFT_189488</name>
</gene>
<dbReference type="OrthoDB" id="444265at2759"/>
<dbReference type="EMBL" id="KZ819603">
    <property type="protein sequence ID" value="PWN35538.1"/>
    <property type="molecule type" value="Genomic_DNA"/>
</dbReference>
<evidence type="ECO:0000256" key="1">
    <source>
        <dbReference type="SAM" id="MobiDB-lite"/>
    </source>
</evidence>
<dbReference type="PROSITE" id="PS50006">
    <property type="entry name" value="FHA_DOMAIN"/>
    <property type="match status" value="1"/>
</dbReference>
<dbReference type="SMART" id="SM00240">
    <property type="entry name" value="FHA"/>
    <property type="match status" value="1"/>
</dbReference>
<organism evidence="3 4">
    <name type="scientific">Meira miltonrushii</name>
    <dbReference type="NCBI Taxonomy" id="1280837"/>
    <lineage>
        <taxon>Eukaryota</taxon>
        <taxon>Fungi</taxon>
        <taxon>Dikarya</taxon>
        <taxon>Basidiomycota</taxon>
        <taxon>Ustilaginomycotina</taxon>
        <taxon>Exobasidiomycetes</taxon>
        <taxon>Exobasidiales</taxon>
        <taxon>Brachybasidiaceae</taxon>
        <taxon>Meira</taxon>
    </lineage>
</organism>
<dbReference type="Pfam" id="PF00498">
    <property type="entry name" value="FHA"/>
    <property type="match status" value="1"/>
</dbReference>
<dbReference type="RefSeq" id="XP_025355840.1">
    <property type="nucleotide sequence ID" value="XM_025501730.1"/>
</dbReference>
<dbReference type="InterPro" id="IPR008984">
    <property type="entry name" value="SMAD_FHA_dom_sf"/>
</dbReference>
<feature type="compositionally biased region" description="Basic and acidic residues" evidence="1">
    <location>
        <begin position="110"/>
        <end position="138"/>
    </location>
</feature>
<protein>
    <submittedName>
        <fullName evidence="3">SMAD/FHA domain-containing protein</fullName>
    </submittedName>
</protein>
<accession>A0A316VEM9</accession>
<proteinExistence type="predicted"/>
<evidence type="ECO:0000313" key="4">
    <source>
        <dbReference type="Proteomes" id="UP000245771"/>
    </source>
</evidence>
<reference evidence="3 4" key="1">
    <citation type="journal article" date="2018" name="Mol. Biol. Evol.">
        <title>Broad Genomic Sampling Reveals a Smut Pathogenic Ancestry of the Fungal Clade Ustilaginomycotina.</title>
        <authorList>
            <person name="Kijpornyongpan T."/>
            <person name="Mondo S.J."/>
            <person name="Barry K."/>
            <person name="Sandor L."/>
            <person name="Lee J."/>
            <person name="Lipzen A."/>
            <person name="Pangilinan J."/>
            <person name="LaButti K."/>
            <person name="Hainaut M."/>
            <person name="Henrissat B."/>
            <person name="Grigoriev I.V."/>
            <person name="Spatafora J.W."/>
            <person name="Aime M.C."/>
        </authorList>
    </citation>
    <scope>NUCLEOTIDE SEQUENCE [LARGE SCALE GENOMIC DNA]</scope>
    <source>
        <strain evidence="3 4">MCA 3882</strain>
    </source>
</reference>
<name>A0A316VEM9_9BASI</name>
<sequence length="294" mass="34577">MSRQESGRDGIYGRYDDSKIDSSSRRSKWDEAPESKDKKDDYHKGERYERRRDNSRRDEGERDRYRDRRSTERSENDDRKYKDRDVRDNDRHNHKSSRRRSASPSTSNQFRRDREKERQAYDDKYGTSKEGSKDKDAPSEPSLEPDFGSSGLLAKESNSKNGVQLKYFEPPEARKPKKKWRLYVFKDGKEVDILHISRQSCYLIGRDSNVVDIPVDHQSISKQHAVIQFRSITERNEFGDEKRQTKPFLIDLDSANGSFVNKTELPPSRYYELRTGDTIKLGASQREYVLLAED</sequence>
<dbReference type="PANTHER" id="PTHR23308">
    <property type="entry name" value="NUCLEAR INHIBITOR OF PROTEIN PHOSPHATASE-1"/>
    <property type="match status" value="1"/>
</dbReference>
<feature type="domain" description="FHA" evidence="2">
    <location>
        <begin position="202"/>
        <end position="265"/>
    </location>
</feature>
<dbReference type="InterPro" id="IPR050923">
    <property type="entry name" value="Cell_Proc_Reg/RNA_Proc"/>
</dbReference>